<keyword evidence="6" id="KW-0851">Voltage-gated channel</keyword>
<evidence type="ECO:0000256" key="2">
    <source>
        <dbReference type="ARBA" id="ARBA00022448"/>
    </source>
</evidence>
<dbReference type="PANTHER" id="PTHR11537">
    <property type="entry name" value="VOLTAGE-GATED POTASSIUM CHANNEL"/>
    <property type="match status" value="1"/>
</dbReference>
<dbReference type="SUPFAM" id="SSF81324">
    <property type="entry name" value="Voltage-gated potassium channels"/>
    <property type="match status" value="1"/>
</dbReference>
<evidence type="ECO:0000256" key="3">
    <source>
        <dbReference type="ARBA" id="ARBA00022538"/>
    </source>
</evidence>
<sequence length="272" mass="30496">MDKANFLSWQSRLHKTIYESDTPAGKAFDVALLIFIISSIIVVMLDSIKSYHYRYGHVFYVMEWGFTGLFTLEYMLRLISIKRPLGYVLSFFGFIDLLAIIPSYLSIFIVGAQSLLVLRALRLLRVFRIFKLTHFLTEIEFLKISLVTSLKKIAIFMLVVLSLVIILGSIMYLVENGENGFTSIPDSIYWAIVTITTVGYGDIAPVTATGKFIASLMMFIGYGIIAVPTGIITTEMANTARMKKQGQEVCPGCGREGHDKNAVYCKFCGTLL</sequence>
<evidence type="ECO:0000256" key="10">
    <source>
        <dbReference type="ARBA" id="ARBA00023136"/>
    </source>
</evidence>
<accession>A0ABS3YX78</accession>
<keyword evidence="9" id="KW-0406">Ion transport</keyword>
<gene>
    <name evidence="14" type="ORF">J7I42_19770</name>
</gene>
<dbReference type="PRINTS" id="PR00169">
    <property type="entry name" value="KCHANNEL"/>
</dbReference>
<evidence type="ECO:0000256" key="12">
    <source>
        <dbReference type="SAM" id="Phobius"/>
    </source>
</evidence>
<keyword evidence="10 12" id="KW-0472">Membrane</keyword>
<evidence type="ECO:0000256" key="9">
    <source>
        <dbReference type="ARBA" id="ARBA00023065"/>
    </source>
</evidence>
<dbReference type="Gene3D" id="1.20.120.350">
    <property type="entry name" value="Voltage-gated potassium channels. Chain C"/>
    <property type="match status" value="1"/>
</dbReference>
<feature type="transmembrane region" description="Helical" evidence="12">
    <location>
        <begin position="153"/>
        <end position="174"/>
    </location>
</feature>
<reference evidence="14 15" key="1">
    <citation type="submission" date="2021-03" db="EMBL/GenBank/DDBJ databases">
        <title>Assistant Professor.</title>
        <authorList>
            <person name="Huq M.A."/>
        </authorList>
    </citation>
    <scope>NUCLEOTIDE SEQUENCE [LARGE SCALE GENOMIC DNA]</scope>
    <source>
        <strain evidence="14 15">MAH-29</strain>
    </source>
</reference>
<dbReference type="Gene3D" id="1.10.287.70">
    <property type="match status" value="1"/>
</dbReference>
<dbReference type="RefSeq" id="WP_209140581.1">
    <property type="nucleotide sequence ID" value="NZ_JAGHKO010000004.1"/>
</dbReference>
<dbReference type="PANTHER" id="PTHR11537:SF254">
    <property type="entry name" value="POTASSIUM VOLTAGE-GATED CHANNEL PROTEIN SHAB"/>
    <property type="match status" value="1"/>
</dbReference>
<feature type="transmembrane region" description="Helical" evidence="12">
    <location>
        <begin position="27"/>
        <end position="45"/>
    </location>
</feature>
<dbReference type="InterPro" id="IPR028325">
    <property type="entry name" value="VG_K_chnl"/>
</dbReference>
<keyword evidence="15" id="KW-1185">Reference proteome</keyword>
<dbReference type="Pfam" id="PF00520">
    <property type="entry name" value="Ion_trans"/>
    <property type="match status" value="1"/>
</dbReference>
<evidence type="ECO:0000256" key="4">
    <source>
        <dbReference type="ARBA" id="ARBA00022692"/>
    </source>
</evidence>
<protein>
    <submittedName>
        <fullName evidence="14">Ion transporter</fullName>
    </submittedName>
</protein>
<proteinExistence type="predicted"/>
<evidence type="ECO:0000256" key="8">
    <source>
        <dbReference type="ARBA" id="ARBA00022989"/>
    </source>
</evidence>
<dbReference type="InterPro" id="IPR027359">
    <property type="entry name" value="Volt_channel_dom_sf"/>
</dbReference>
<evidence type="ECO:0000313" key="15">
    <source>
        <dbReference type="Proteomes" id="UP000677244"/>
    </source>
</evidence>
<keyword evidence="8 12" id="KW-1133">Transmembrane helix</keyword>
<feature type="transmembrane region" description="Helical" evidence="12">
    <location>
        <begin position="88"/>
        <end position="118"/>
    </location>
</feature>
<feature type="transmembrane region" description="Helical" evidence="12">
    <location>
        <begin position="212"/>
        <end position="234"/>
    </location>
</feature>
<keyword evidence="5" id="KW-0631">Potassium channel</keyword>
<evidence type="ECO:0000256" key="1">
    <source>
        <dbReference type="ARBA" id="ARBA00004141"/>
    </source>
</evidence>
<comment type="subcellular location">
    <subcellularLocation>
        <location evidence="1">Membrane</location>
        <topology evidence="1">Multi-pass membrane protein</topology>
    </subcellularLocation>
</comment>
<evidence type="ECO:0000256" key="7">
    <source>
        <dbReference type="ARBA" id="ARBA00022958"/>
    </source>
</evidence>
<dbReference type="InterPro" id="IPR005821">
    <property type="entry name" value="Ion_trans_dom"/>
</dbReference>
<comment type="caution">
    <text evidence="14">The sequence shown here is derived from an EMBL/GenBank/DDBJ whole genome shotgun (WGS) entry which is preliminary data.</text>
</comment>
<evidence type="ECO:0000313" key="14">
    <source>
        <dbReference type="EMBL" id="MBO9202536.1"/>
    </source>
</evidence>
<keyword evidence="11" id="KW-0407">Ion channel</keyword>
<evidence type="ECO:0000256" key="6">
    <source>
        <dbReference type="ARBA" id="ARBA00022882"/>
    </source>
</evidence>
<dbReference type="Proteomes" id="UP000677244">
    <property type="component" value="Unassembled WGS sequence"/>
</dbReference>
<evidence type="ECO:0000256" key="11">
    <source>
        <dbReference type="ARBA" id="ARBA00023303"/>
    </source>
</evidence>
<keyword evidence="3" id="KW-0633">Potassium transport</keyword>
<keyword evidence="7" id="KW-0630">Potassium</keyword>
<feature type="domain" description="Ion transport" evidence="13">
    <location>
        <begin position="26"/>
        <end position="240"/>
    </location>
</feature>
<keyword evidence="2" id="KW-0813">Transport</keyword>
<feature type="transmembrane region" description="Helical" evidence="12">
    <location>
        <begin position="57"/>
        <end position="76"/>
    </location>
</feature>
<organism evidence="14 15">
    <name type="scientific">Niastella soli</name>
    <dbReference type="NCBI Taxonomy" id="2821487"/>
    <lineage>
        <taxon>Bacteria</taxon>
        <taxon>Pseudomonadati</taxon>
        <taxon>Bacteroidota</taxon>
        <taxon>Chitinophagia</taxon>
        <taxon>Chitinophagales</taxon>
        <taxon>Chitinophagaceae</taxon>
        <taxon>Niastella</taxon>
    </lineage>
</organism>
<keyword evidence="4 12" id="KW-0812">Transmembrane</keyword>
<evidence type="ECO:0000256" key="5">
    <source>
        <dbReference type="ARBA" id="ARBA00022826"/>
    </source>
</evidence>
<name>A0ABS3YX78_9BACT</name>
<evidence type="ECO:0000259" key="13">
    <source>
        <dbReference type="Pfam" id="PF00520"/>
    </source>
</evidence>
<dbReference type="EMBL" id="JAGHKO010000004">
    <property type="protein sequence ID" value="MBO9202536.1"/>
    <property type="molecule type" value="Genomic_DNA"/>
</dbReference>